<organism evidence="3 4">
    <name type="scientific">Oreochromis niloticus</name>
    <name type="common">Nile tilapia</name>
    <name type="synonym">Tilapia nilotica</name>
    <dbReference type="NCBI Taxonomy" id="8128"/>
    <lineage>
        <taxon>Eukaryota</taxon>
        <taxon>Metazoa</taxon>
        <taxon>Chordata</taxon>
        <taxon>Craniata</taxon>
        <taxon>Vertebrata</taxon>
        <taxon>Euteleostomi</taxon>
        <taxon>Actinopterygii</taxon>
        <taxon>Neopterygii</taxon>
        <taxon>Teleostei</taxon>
        <taxon>Neoteleostei</taxon>
        <taxon>Acanthomorphata</taxon>
        <taxon>Ovalentaria</taxon>
        <taxon>Cichlomorphae</taxon>
        <taxon>Cichliformes</taxon>
        <taxon>Cichlidae</taxon>
        <taxon>African cichlids</taxon>
        <taxon>Pseudocrenilabrinae</taxon>
        <taxon>Oreochromini</taxon>
        <taxon>Oreochromis</taxon>
    </lineage>
</organism>
<dbReference type="Proteomes" id="UP000005207">
    <property type="component" value="Linkage group LG4"/>
</dbReference>
<dbReference type="PROSITE" id="PS50878">
    <property type="entry name" value="RT_POL"/>
    <property type="match status" value="1"/>
</dbReference>
<keyword evidence="1" id="KW-0175">Coiled coil</keyword>
<proteinExistence type="predicted"/>
<dbReference type="PANTHER" id="PTHR35450:SF2">
    <property type="entry name" value="REVERSE TRANSCRIPTASE DOMAIN-CONTAINING PROTEIN"/>
    <property type="match status" value="1"/>
</dbReference>
<keyword evidence="4" id="KW-1185">Reference proteome</keyword>
<dbReference type="CDD" id="cd01650">
    <property type="entry name" value="RT_nLTR_like"/>
    <property type="match status" value="1"/>
</dbReference>
<evidence type="ECO:0000313" key="4">
    <source>
        <dbReference type="Proteomes" id="UP000005207"/>
    </source>
</evidence>
<dbReference type="InterPro" id="IPR043502">
    <property type="entry name" value="DNA/RNA_pol_sf"/>
</dbReference>
<reference evidence="3" key="3">
    <citation type="submission" date="2025-09" db="UniProtKB">
        <authorList>
            <consortium name="Ensembl"/>
        </authorList>
    </citation>
    <scope>IDENTIFICATION</scope>
</reference>
<evidence type="ECO:0000313" key="3">
    <source>
        <dbReference type="Ensembl" id="ENSONIP00000079155.1"/>
    </source>
</evidence>
<feature type="domain" description="Reverse transcriptase" evidence="2">
    <location>
        <begin position="427"/>
        <end position="702"/>
    </location>
</feature>
<dbReference type="Ensembl" id="ENSONIT00000043783.1">
    <property type="protein sequence ID" value="ENSONIP00000079155.1"/>
    <property type="gene ID" value="ENSONIG00000038576.1"/>
</dbReference>
<dbReference type="PANTHER" id="PTHR35450">
    <property type="entry name" value="REVERSE TRANSCRIPTASE DOMAIN-CONTAINING PROTEIN"/>
    <property type="match status" value="1"/>
</dbReference>
<evidence type="ECO:0000256" key="1">
    <source>
        <dbReference type="SAM" id="Coils"/>
    </source>
</evidence>
<feature type="coiled-coil region" evidence="1">
    <location>
        <begin position="248"/>
        <end position="309"/>
    </location>
</feature>
<reference evidence="3" key="2">
    <citation type="submission" date="2025-08" db="UniProtKB">
        <authorList>
            <consortium name="Ensembl"/>
        </authorList>
    </citation>
    <scope>IDENTIFICATION</scope>
</reference>
<dbReference type="InterPro" id="IPR000477">
    <property type="entry name" value="RT_dom"/>
</dbReference>
<evidence type="ECO:0000259" key="2">
    <source>
        <dbReference type="PROSITE" id="PS50878"/>
    </source>
</evidence>
<dbReference type="AlphaFoldDB" id="A0A669F163"/>
<dbReference type="GeneTree" id="ENSGT00940000163438"/>
<dbReference type="Pfam" id="PF00078">
    <property type="entry name" value="RVT_1"/>
    <property type="match status" value="1"/>
</dbReference>
<sequence length="1102" mass="125767">MRTEPKALYRMVQYRYDCCTPNIYIYIDIYIYIYIYISASGVEEPGHPDDKWATGTRRHRWARDENRALLECYYASNPGGRGYMNRMRDLWILRYPTSTMTAKQLVAQCSNIRKKGLLSQLEIDEVQHKCYGKEESGRQVRGEISSPPPEIGYIAPSAIGEGSLSARGTDLKDRIMAKLETWTPPSRLPRLREVPSEGLLDDVNAALRMIPTTTITDTNKLIYTTAAVISEMLGYKLNSHKGQYPPWRRRLEGKIKVARREVSQLTELQKGATKKVHKKYSKLSIPEALETAKQRLTALASRLRRYTREIEGRRINQLFSTEPAKVYSQWQGNNNRTAPPRLETEQYWKSIWEKDVTHNGNAQWLVDLRADHSDLPEQGPVTITVADIQERVSSMKSWTAPGPDMVHAYWLKKLTALHERLAAQMNQLLVNERHPEWLTEGRTVLIPKDPKKGPVPSNYRPITCLSTTWKLLSGIISAKMNRHMGQYMSGAQKGIGKNTRGAKHQLLVDRTVSRDCKTRLTNLCTAWIDYKKAYDSMPHSWILECLELYKINSTLRAFIRNSMGMWRTTLEANSKPIAQVTIKCGIYQGDALSPLLFCIGLNPLSEIINKTGYGYRLRNGAVVSHLLYMDDIKLYAKSERDIDSLIHTTRLYSNDIGMSFGLEKCSRMVTKRGKVVRTEGIELPEGNIADIEDSYKYLGIPQANGNDEEAARKAATTKYLQRVRQVLRSQLNGKNKIRAINTYALPVIRYPAGVIGWPKEEIEATDIKTRKLLTMHGGFHPKSSTLRLYAKRKEGGRGLVSVSTTVQDETRNIHEYITKMAPTDSVLSEYLRQQKPKKEEEGEEPSWKDRPLHGMYHRQIEEVADIQKSYQWLDKAGLKDSTEALIMAAQEQALSTRSIEAGVYHTRQDPRCRLCKDAPETIQHITAGCKMLAGKAYMERHNQVAGIVYRNICAEYNLEVPRSKWEMPPRVMENDRAKILWDFQMQTDKMVVANQPDIVVVDKQKKKAVVIDVAVPNDSNIRKKEHEKLEKYQGLREELERMWRVKVTVVPVVIGALGAVTPKLGEWLQQIPGTTSEISVQKSAVLGTAKILRRTLKLPGLW</sequence>
<accession>A0A669F163</accession>
<protein>
    <recommendedName>
        <fullName evidence="2">Reverse transcriptase domain-containing protein</fullName>
    </recommendedName>
</protein>
<reference evidence="4" key="1">
    <citation type="submission" date="2012-01" db="EMBL/GenBank/DDBJ databases">
        <title>The Genome Sequence of Oreochromis niloticus (Nile Tilapia).</title>
        <authorList>
            <consortium name="Broad Institute Genome Assembly Team"/>
            <consortium name="Broad Institute Sequencing Platform"/>
            <person name="Di Palma F."/>
            <person name="Johnson J."/>
            <person name="Lander E.S."/>
            <person name="Lindblad-Toh K."/>
        </authorList>
    </citation>
    <scope>NUCLEOTIDE SEQUENCE [LARGE SCALE GENOMIC DNA]</scope>
</reference>
<name>A0A669F163_ORENI</name>
<dbReference type="SUPFAM" id="SSF56672">
    <property type="entry name" value="DNA/RNA polymerases"/>
    <property type="match status" value="1"/>
</dbReference>
<dbReference type="OMA" id="HTIWESE"/>
<dbReference type="InParanoid" id="A0A669F163"/>